<dbReference type="GO" id="GO:0046872">
    <property type="term" value="F:metal ion binding"/>
    <property type="evidence" value="ECO:0007669"/>
    <property type="project" value="InterPro"/>
</dbReference>
<dbReference type="Proteomes" id="UP000694843">
    <property type="component" value="Unplaced"/>
</dbReference>
<evidence type="ECO:0000256" key="2">
    <source>
        <dbReference type="SAM" id="SignalP"/>
    </source>
</evidence>
<feature type="domain" description="Superoxide dismutase copper/zinc binding" evidence="3">
    <location>
        <begin position="719"/>
        <end position="843"/>
    </location>
</feature>
<dbReference type="SUPFAM" id="SSF49329">
    <property type="entry name" value="Cu,Zn superoxide dismutase-like"/>
    <property type="match status" value="4"/>
</dbReference>
<dbReference type="InterPro" id="IPR036423">
    <property type="entry name" value="SOD-like_Cu/Zn_dom_sf"/>
</dbReference>
<dbReference type="InterPro" id="IPR053257">
    <property type="entry name" value="Cu-only_SOD"/>
</dbReference>
<keyword evidence="1" id="KW-0812">Transmembrane</keyword>
<dbReference type="AlphaFoldDB" id="A0A8B7MYL0"/>
<dbReference type="GeneID" id="108664535"/>
<feature type="chain" id="PRO_5034411465" evidence="2">
    <location>
        <begin position="30"/>
        <end position="1186"/>
    </location>
</feature>
<dbReference type="OrthoDB" id="159229at2759"/>
<keyword evidence="4" id="KW-1185">Reference proteome</keyword>
<evidence type="ECO:0000256" key="1">
    <source>
        <dbReference type="SAM" id="Phobius"/>
    </source>
</evidence>
<evidence type="ECO:0000313" key="4">
    <source>
        <dbReference type="Proteomes" id="UP000694843"/>
    </source>
</evidence>
<protein>
    <submittedName>
        <fullName evidence="5">Uncharacterized protein LOC108664535</fullName>
    </submittedName>
</protein>
<dbReference type="GO" id="GO:0006801">
    <property type="term" value="P:superoxide metabolic process"/>
    <property type="evidence" value="ECO:0007669"/>
    <property type="project" value="InterPro"/>
</dbReference>
<proteinExistence type="predicted"/>
<dbReference type="KEGG" id="hazt:108664535"/>
<evidence type="ECO:0000259" key="3">
    <source>
        <dbReference type="Pfam" id="PF00080"/>
    </source>
</evidence>
<gene>
    <name evidence="5" type="primary">LOC108664535</name>
</gene>
<keyword evidence="1" id="KW-1133">Transmembrane helix</keyword>
<feature type="domain" description="Superoxide dismutase copper/zinc binding" evidence="3">
    <location>
        <begin position="394"/>
        <end position="518"/>
    </location>
</feature>
<dbReference type="PANTHER" id="PTHR20910:SF1">
    <property type="entry name" value="SUPEROXIDE DISMUTASE COPPER_ZINC BINDING DOMAIN-CONTAINING PROTEIN"/>
    <property type="match status" value="1"/>
</dbReference>
<keyword evidence="1" id="KW-0472">Membrane</keyword>
<dbReference type="Gene3D" id="2.60.40.200">
    <property type="entry name" value="Superoxide dismutase, copper/zinc binding domain"/>
    <property type="match status" value="4"/>
</dbReference>
<dbReference type="PANTHER" id="PTHR20910">
    <property type="entry name" value="AGAP001623-PA"/>
    <property type="match status" value="1"/>
</dbReference>
<name>A0A8B7MYL0_HYAAZ</name>
<feature type="signal peptide" evidence="2">
    <location>
        <begin position="1"/>
        <end position="29"/>
    </location>
</feature>
<reference evidence="5" key="1">
    <citation type="submission" date="2025-08" db="UniProtKB">
        <authorList>
            <consortium name="RefSeq"/>
        </authorList>
    </citation>
    <scope>IDENTIFICATION</scope>
    <source>
        <tissue evidence="5">Whole organism</tissue>
    </source>
</reference>
<dbReference type="OMA" id="GIWGKSL"/>
<dbReference type="CTD" id="43586"/>
<feature type="transmembrane region" description="Helical" evidence="1">
    <location>
        <begin position="1163"/>
        <end position="1183"/>
    </location>
</feature>
<keyword evidence="2" id="KW-0732">Signal</keyword>
<dbReference type="InterPro" id="IPR001424">
    <property type="entry name" value="SOD_Cu_Zn_dom"/>
</dbReference>
<evidence type="ECO:0000313" key="5">
    <source>
        <dbReference type="RefSeq" id="XP_018006626.1"/>
    </source>
</evidence>
<dbReference type="RefSeq" id="XP_018006626.1">
    <property type="nucleotide sequence ID" value="XM_018151137.2"/>
</dbReference>
<accession>A0A8B7MYL0</accession>
<sequence>MMSLFVKVMLTLNLLVVLGAFGTVGLTRATDHTRDPSHSDLPGVGAAATAPVLDEANAEEITDTHGQSAANAEALPLPAPLVMLYSTFSWGGVSGNVTFSHKQRPDGTNATLLEVLVELPDVARTFLEPLELKWAVHEWPVRYDNSDRCGGEQIGKMLIDLTSSLGSITLPMDGPAVFETEDVAIFGPDSVWSRSIVFKGPGVTSCSNIHGVGGEETYEARFYIPLGGSIWIRTWQWKLESPPSGDSGLLVETSGYQVVIFSDVFNTIDDEAETSDHDWVIYITDILDSRDYGVTCNHLTRVYDPAGKETCDDEGCPQGMLGKRHGTLRVSPRRSRFSKKLYVSTDLQITDLSGPREVFIGVMDVTHPDHIWGCAKMRRLRVKAVSALFNSDGVQGKITIQQASPFAPSDLTLSLAGLNGRAEEFHVHQMPFTAPQHKGHNVCLQTLAQYNPYKVQPGSEPKPGLGTHDQYGVGDLSGKHGLLTQVENLEATVTDYNLPIFGPRSVVGRSIVIKKSDNSTWVCGNLRSRRPVIRAAVVFRYPIVGEIMMEQDAEDPFEDTTLFVGPLVYSDGNHNTTGEHEFRIHKDPPGRDFYNWTGRCVSAGPRFNPYHVSVAAKAYEDCGPDMAEKCELGDLVGRNGPLQLAGTIQRADVSRLVLTDTNLPLQGRFSIIGHSIVISDKHAPEHRGQRMACTKVFRRYRHKGVVNAWSSTPGVGNLQGKIEFIQETPYDITNTEVNLSGLQGLAKKYHVHMVRVEQELEFPCAGSAVYGHFNPLGVVAKDSPPPGTGTHDLYELGDLSGKYGTLDGAFSTKGFYNDTNLPLFGHTSIMGRSVVIHKAEDDFRWFCGNIVWGYAPSEATQVSAIASFHHPQGYAWGYIRMRQLIYHDGSFGETFIEVSLRHPGVNNRNLTRGHNWSVYVNPVSVDASVKFFQSRCVAGGYRWNPYLIHLAQPNAVEFYDKECTPEFPLRCEVGDLSGRLGTIDLGDKKQVFVDSNLPLAGEQSAMRRSIVIHNERGRVERYACANIEPDDDIVKWANVRKTPRFSPISFMNTMREVLACPEWYLQMDLSTVTQSEDGECVSFLVHFMGPKARDLEQDFTRLLSGAVLSEPTIRMLGVPLDEKRKKKVSYKSCGGFDEEDQLTKENESPWWTVFGASSSHGAVALPAPLLPLVLTFINLLLWIRLI</sequence>
<organism evidence="4 5">
    <name type="scientific">Hyalella azteca</name>
    <name type="common">Amphipod</name>
    <dbReference type="NCBI Taxonomy" id="294128"/>
    <lineage>
        <taxon>Eukaryota</taxon>
        <taxon>Metazoa</taxon>
        <taxon>Ecdysozoa</taxon>
        <taxon>Arthropoda</taxon>
        <taxon>Crustacea</taxon>
        <taxon>Multicrustacea</taxon>
        <taxon>Malacostraca</taxon>
        <taxon>Eumalacostraca</taxon>
        <taxon>Peracarida</taxon>
        <taxon>Amphipoda</taxon>
        <taxon>Senticaudata</taxon>
        <taxon>Talitrida</taxon>
        <taxon>Talitroidea</taxon>
        <taxon>Hyalellidae</taxon>
        <taxon>Hyalella</taxon>
    </lineage>
</organism>
<dbReference type="Pfam" id="PF00080">
    <property type="entry name" value="Sod_Cu"/>
    <property type="match status" value="2"/>
</dbReference>